<keyword evidence="10" id="KW-1185">Reference proteome</keyword>
<dbReference type="GO" id="GO:0016787">
    <property type="term" value="F:hydrolase activity"/>
    <property type="evidence" value="ECO:0007669"/>
    <property type="project" value="UniProtKB-KW"/>
</dbReference>
<dbReference type="RefSeq" id="WP_274454524.1">
    <property type="nucleotide sequence ID" value="NZ_CP067097.1"/>
</dbReference>
<dbReference type="SUPFAM" id="SSF52540">
    <property type="entry name" value="P-loop containing nucleoside triphosphate hydrolases"/>
    <property type="match status" value="1"/>
</dbReference>
<dbReference type="InterPro" id="IPR003439">
    <property type="entry name" value="ABC_transporter-like_ATP-bd"/>
</dbReference>
<gene>
    <name evidence="9" type="ORF">J2S03_001434</name>
</gene>
<evidence type="ECO:0000256" key="3">
    <source>
        <dbReference type="ARBA" id="ARBA00022741"/>
    </source>
</evidence>
<name>A0ABT9XHT1_9BACL</name>
<keyword evidence="5" id="KW-1278">Translocase</keyword>
<keyword evidence="1" id="KW-0813">Transport</keyword>
<keyword evidence="3" id="KW-0547">Nucleotide-binding</keyword>
<proteinExistence type="predicted"/>
<evidence type="ECO:0000256" key="6">
    <source>
        <dbReference type="ARBA" id="ARBA00023136"/>
    </source>
</evidence>
<evidence type="ECO:0000256" key="4">
    <source>
        <dbReference type="ARBA" id="ARBA00022840"/>
    </source>
</evidence>
<keyword evidence="6" id="KW-0472">Membrane</keyword>
<dbReference type="InterPro" id="IPR003593">
    <property type="entry name" value="AAA+_ATPase"/>
</dbReference>
<sequence>MSDSLGVELAIRHLSKDFGSTTVLRRIELTVAPGEFVAVVGRSGSGKSTLLRLITGLECPTSGQILLDGQVVSGIHPDVRVMFQDARLLPWLNVLDNVKIGYDSGATDASRALAALARVGLSERAREWPGVLSGGQRQRVALARALASEPKVLLLDEPLGALDALTRMEMQALIEQIWLQRKFTALLVTHDVAEAIVLADRVVLIDQGQIALDLPVTLPRPRERNQQFVRLERLVLDRIMRPELAPVKMAESNGAPGERIHFGANSEEQRGSSSR</sequence>
<dbReference type="InterPro" id="IPR050166">
    <property type="entry name" value="ABC_transporter_ATP-bind"/>
</dbReference>
<feature type="region of interest" description="Disordered" evidence="7">
    <location>
        <begin position="247"/>
        <end position="275"/>
    </location>
</feature>
<dbReference type="Proteomes" id="UP001232973">
    <property type="component" value="Unassembled WGS sequence"/>
</dbReference>
<keyword evidence="2" id="KW-1003">Cell membrane</keyword>
<evidence type="ECO:0000256" key="7">
    <source>
        <dbReference type="SAM" id="MobiDB-lite"/>
    </source>
</evidence>
<dbReference type="EC" id="3.6.3.-" evidence="9"/>
<dbReference type="PROSITE" id="PS00211">
    <property type="entry name" value="ABC_TRANSPORTER_1"/>
    <property type="match status" value="1"/>
</dbReference>
<dbReference type="PANTHER" id="PTHR42788">
    <property type="entry name" value="TAURINE IMPORT ATP-BINDING PROTEIN-RELATED"/>
    <property type="match status" value="1"/>
</dbReference>
<comment type="caution">
    <text evidence="9">The sequence shown here is derived from an EMBL/GenBank/DDBJ whole genome shotgun (WGS) entry which is preliminary data.</text>
</comment>
<keyword evidence="4 9" id="KW-0067">ATP-binding</keyword>
<dbReference type="InterPro" id="IPR017871">
    <property type="entry name" value="ABC_transporter-like_CS"/>
</dbReference>
<dbReference type="SMART" id="SM00382">
    <property type="entry name" value="AAA"/>
    <property type="match status" value="1"/>
</dbReference>
<reference evidence="9 10" key="1">
    <citation type="submission" date="2023-07" db="EMBL/GenBank/DDBJ databases">
        <title>Genomic Encyclopedia of Type Strains, Phase IV (KMG-IV): sequencing the most valuable type-strain genomes for metagenomic binning, comparative biology and taxonomic classification.</title>
        <authorList>
            <person name="Goeker M."/>
        </authorList>
    </citation>
    <scope>NUCLEOTIDE SEQUENCE [LARGE SCALE GENOMIC DNA]</scope>
    <source>
        <strain evidence="9 10">DSM 4006</strain>
    </source>
</reference>
<evidence type="ECO:0000259" key="8">
    <source>
        <dbReference type="PROSITE" id="PS50893"/>
    </source>
</evidence>
<evidence type="ECO:0000256" key="2">
    <source>
        <dbReference type="ARBA" id="ARBA00022475"/>
    </source>
</evidence>
<evidence type="ECO:0000313" key="10">
    <source>
        <dbReference type="Proteomes" id="UP001232973"/>
    </source>
</evidence>
<dbReference type="PANTHER" id="PTHR42788:SF17">
    <property type="entry name" value="ALIPHATIC SULFONATES IMPORT ATP-BINDING PROTEIN SSUB"/>
    <property type="match status" value="1"/>
</dbReference>
<organism evidence="9 10">
    <name type="scientific">Alicyclobacillus cycloheptanicus</name>
    <dbReference type="NCBI Taxonomy" id="1457"/>
    <lineage>
        <taxon>Bacteria</taxon>
        <taxon>Bacillati</taxon>
        <taxon>Bacillota</taxon>
        <taxon>Bacilli</taxon>
        <taxon>Bacillales</taxon>
        <taxon>Alicyclobacillaceae</taxon>
        <taxon>Alicyclobacillus</taxon>
    </lineage>
</organism>
<feature type="domain" description="ABC transporter" evidence="8">
    <location>
        <begin position="9"/>
        <end position="232"/>
    </location>
</feature>
<evidence type="ECO:0000256" key="5">
    <source>
        <dbReference type="ARBA" id="ARBA00022967"/>
    </source>
</evidence>
<dbReference type="CDD" id="cd03293">
    <property type="entry name" value="ABC_NrtD_SsuB_transporters"/>
    <property type="match status" value="1"/>
</dbReference>
<dbReference type="Gene3D" id="3.40.50.300">
    <property type="entry name" value="P-loop containing nucleotide triphosphate hydrolases"/>
    <property type="match status" value="1"/>
</dbReference>
<accession>A0ABT9XHT1</accession>
<dbReference type="EMBL" id="JAUSTP010000009">
    <property type="protein sequence ID" value="MDQ0189589.1"/>
    <property type="molecule type" value="Genomic_DNA"/>
</dbReference>
<keyword evidence="9" id="KW-0378">Hydrolase</keyword>
<evidence type="ECO:0000256" key="1">
    <source>
        <dbReference type="ARBA" id="ARBA00022448"/>
    </source>
</evidence>
<dbReference type="InterPro" id="IPR027417">
    <property type="entry name" value="P-loop_NTPase"/>
</dbReference>
<evidence type="ECO:0000313" key="9">
    <source>
        <dbReference type="EMBL" id="MDQ0189589.1"/>
    </source>
</evidence>
<dbReference type="Pfam" id="PF00005">
    <property type="entry name" value="ABC_tran"/>
    <property type="match status" value="1"/>
</dbReference>
<dbReference type="GO" id="GO:0005524">
    <property type="term" value="F:ATP binding"/>
    <property type="evidence" value="ECO:0007669"/>
    <property type="project" value="UniProtKB-KW"/>
</dbReference>
<protein>
    <submittedName>
        <fullName evidence="9">Sulfonate transport system ATP-binding protein</fullName>
        <ecNumber evidence="9">3.6.3.-</ecNumber>
    </submittedName>
</protein>
<dbReference type="PROSITE" id="PS50893">
    <property type="entry name" value="ABC_TRANSPORTER_2"/>
    <property type="match status" value="1"/>
</dbReference>